<sequence>MADFKIVAMVTTHLEKFSPSHTLMCHKQEVDITNKFPFYLGPGSAAILDPGLEEAGRETLDFLDVTIRRDASGVLQTDIFRKETATNTLLLASSGHPRHMIRSVPVGQFLRLRRICSSDGDFESRAEELRQRFYTRGYSHRMVKVAYHRAKYASRHNLLYDNTLRRRKDDNLRFVTTFSSRSDRLKVRIREHVLGIQAAVGHADASTLKTIPRHFKDFYNSDGTLLRVRGIESLKINIRGGGLSKRLSQLETRWIWALNTVHPNGLNECLSFIPFLGPTC</sequence>
<comment type="caution">
    <text evidence="2">The sequence shown here is derived from an EMBL/GenBank/DDBJ whole genome shotgun (WGS) entry which is preliminary data.</text>
</comment>
<gene>
    <name evidence="2" type="ORF">RIMI_LOCUS15473560</name>
</gene>
<dbReference type="PANTHER" id="PTHR21301">
    <property type="entry name" value="REVERSE TRANSCRIPTASE"/>
    <property type="match status" value="1"/>
</dbReference>
<accession>A0ABN9M5B1</accession>
<dbReference type="Pfam" id="PF26215">
    <property type="entry name" value="HTH_animal"/>
    <property type="match status" value="1"/>
</dbReference>
<evidence type="ECO:0000259" key="1">
    <source>
        <dbReference type="Pfam" id="PF26215"/>
    </source>
</evidence>
<organism evidence="2 3">
    <name type="scientific">Ranitomeya imitator</name>
    <name type="common">mimic poison frog</name>
    <dbReference type="NCBI Taxonomy" id="111125"/>
    <lineage>
        <taxon>Eukaryota</taxon>
        <taxon>Metazoa</taxon>
        <taxon>Chordata</taxon>
        <taxon>Craniata</taxon>
        <taxon>Vertebrata</taxon>
        <taxon>Euteleostomi</taxon>
        <taxon>Amphibia</taxon>
        <taxon>Batrachia</taxon>
        <taxon>Anura</taxon>
        <taxon>Neobatrachia</taxon>
        <taxon>Hyloidea</taxon>
        <taxon>Dendrobatidae</taxon>
        <taxon>Dendrobatinae</taxon>
        <taxon>Ranitomeya</taxon>
    </lineage>
</organism>
<dbReference type="EMBL" id="CAUEEQ010041685">
    <property type="protein sequence ID" value="CAJ0956274.1"/>
    <property type="molecule type" value="Genomic_DNA"/>
</dbReference>
<proteinExistence type="predicted"/>
<feature type="domain" description="Helix-turn-helix" evidence="1">
    <location>
        <begin position="89"/>
        <end position="144"/>
    </location>
</feature>
<evidence type="ECO:0000313" key="2">
    <source>
        <dbReference type="EMBL" id="CAJ0956274.1"/>
    </source>
</evidence>
<dbReference type="Proteomes" id="UP001176940">
    <property type="component" value="Unassembled WGS sequence"/>
</dbReference>
<dbReference type="PANTHER" id="PTHR21301:SF10">
    <property type="entry name" value="REVERSE TRANSCRIPTASE DOMAIN-CONTAINING PROTEIN"/>
    <property type="match status" value="1"/>
</dbReference>
<name>A0ABN9M5B1_9NEOB</name>
<dbReference type="InterPro" id="IPR058912">
    <property type="entry name" value="HTH_animal"/>
</dbReference>
<keyword evidence="3" id="KW-1185">Reference proteome</keyword>
<reference evidence="2" key="1">
    <citation type="submission" date="2023-07" db="EMBL/GenBank/DDBJ databases">
        <authorList>
            <person name="Stuckert A."/>
        </authorList>
    </citation>
    <scope>NUCLEOTIDE SEQUENCE</scope>
</reference>
<protein>
    <recommendedName>
        <fullName evidence="1">Helix-turn-helix domain-containing protein</fullName>
    </recommendedName>
</protein>
<evidence type="ECO:0000313" key="3">
    <source>
        <dbReference type="Proteomes" id="UP001176940"/>
    </source>
</evidence>